<dbReference type="Gene3D" id="2.20.25.110">
    <property type="entry name" value="S-adenosyl-L-methionine-dependent methyltransferases"/>
    <property type="match status" value="1"/>
</dbReference>
<dbReference type="OrthoDB" id="9791837at2"/>
<evidence type="ECO:0000259" key="1">
    <source>
        <dbReference type="Pfam" id="PF13649"/>
    </source>
</evidence>
<evidence type="ECO:0000313" key="2">
    <source>
        <dbReference type="EMBL" id="TGL59310.1"/>
    </source>
</evidence>
<dbReference type="InterPro" id="IPR041698">
    <property type="entry name" value="Methyltransf_25"/>
</dbReference>
<feature type="domain" description="Methyltransferase" evidence="1">
    <location>
        <begin position="47"/>
        <end position="141"/>
    </location>
</feature>
<dbReference type="CDD" id="cd02440">
    <property type="entry name" value="AdoMet_MTases"/>
    <property type="match status" value="1"/>
</dbReference>
<proteinExistence type="predicted"/>
<keyword evidence="3" id="KW-1185">Reference proteome</keyword>
<dbReference type="GO" id="GO:0032259">
    <property type="term" value="P:methylation"/>
    <property type="evidence" value="ECO:0007669"/>
    <property type="project" value="UniProtKB-KW"/>
</dbReference>
<evidence type="ECO:0000313" key="3">
    <source>
        <dbReference type="Proteomes" id="UP000297693"/>
    </source>
</evidence>
<dbReference type="RefSeq" id="WP_135623499.1">
    <property type="nucleotide sequence ID" value="NZ_RQGD01000024.1"/>
</dbReference>
<keyword evidence="2" id="KW-0808">Transferase</keyword>
<comment type="caution">
    <text evidence="2">The sequence shown here is derived from an EMBL/GenBank/DDBJ whole genome shotgun (WGS) entry which is preliminary data.</text>
</comment>
<name>A0A4R9K346_9LEPT</name>
<dbReference type="InterPro" id="IPR029063">
    <property type="entry name" value="SAM-dependent_MTases_sf"/>
</dbReference>
<gene>
    <name evidence="2" type="ORF">EHQ58_08675</name>
</gene>
<dbReference type="EMBL" id="RQGD01000024">
    <property type="protein sequence ID" value="TGL59310.1"/>
    <property type="molecule type" value="Genomic_DNA"/>
</dbReference>
<dbReference type="SUPFAM" id="SSF53335">
    <property type="entry name" value="S-adenosyl-L-methionine-dependent methyltransferases"/>
    <property type="match status" value="1"/>
</dbReference>
<protein>
    <submittedName>
        <fullName evidence="2">Class I SAM-dependent methyltransferase</fullName>
    </submittedName>
</protein>
<accession>A0A4R9K346</accession>
<keyword evidence="2" id="KW-0489">Methyltransferase</keyword>
<dbReference type="Proteomes" id="UP000297693">
    <property type="component" value="Unassembled WGS sequence"/>
</dbReference>
<reference evidence="2" key="1">
    <citation type="journal article" date="2019" name="PLoS Negl. Trop. Dis.">
        <title>Revisiting the worldwide diversity of Leptospira species in the environment.</title>
        <authorList>
            <person name="Vincent A.T."/>
            <person name="Schiettekatte O."/>
            <person name="Bourhy P."/>
            <person name="Veyrier F.J."/>
            <person name="Picardeau M."/>
        </authorList>
    </citation>
    <scope>NUCLEOTIDE SEQUENCE [LARGE SCALE GENOMIC DNA]</scope>
    <source>
        <strain evidence="2">201702476</strain>
    </source>
</reference>
<dbReference type="AlphaFoldDB" id="A0A4R9K346"/>
<organism evidence="2 3">
    <name type="scientific">Leptospira ognonensis</name>
    <dbReference type="NCBI Taxonomy" id="2484945"/>
    <lineage>
        <taxon>Bacteria</taxon>
        <taxon>Pseudomonadati</taxon>
        <taxon>Spirochaetota</taxon>
        <taxon>Spirochaetia</taxon>
        <taxon>Leptospirales</taxon>
        <taxon>Leptospiraceae</taxon>
        <taxon>Leptospira</taxon>
    </lineage>
</organism>
<dbReference type="Gene3D" id="3.40.50.150">
    <property type="entry name" value="Vaccinia Virus protein VP39"/>
    <property type="match status" value="1"/>
</dbReference>
<dbReference type="Pfam" id="PF13649">
    <property type="entry name" value="Methyltransf_25"/>
    <property type="match status" value="1"/>
</dbReference>
<sequence>MDVEEHYKKHLGDFYTWMLGDWASKKDEFRLFLKEHSILPGGSQVAVDLGAGNGIQTIALEELGYQVLAIDFNPQLLEELRTNISNDKTRIVEGDIRNFSKHLDKKVNLILCCGDTIAHLDSLAEIEVLLKDIHQHLEENGYIILSFRDYSLALESDSRFIPVKSDENQIHTCILDYETDKVRVTDLLYKKNGATWDMKISSYYKVRIRIEEILSLLLGLGFEVLVEKTFQRMTTMIGKRK</sequence>
<dbReference type="GO" id="GO:0008168">
    <property type="term" value="F:methyltransferase activity"/>
    <property type="evidence" value="ECO:0007669"/>
    <property type="project" value="UniProtKB-KW"/>
</dbReference>